<sequence>MLPRQFESRAAPPGSRAAAIRPKATGYRRSQGNPCLDFFFHVIPDTLSETLTERLKFAWEHDPLKALKLVSNLRVNTPVIEEKENVWELLGKAFRLLVVLNIHPFKRVDLGLATVLAFRRLATWKPSSAASSVSTPYLKDCSSGSPLFGSVVTP</sequence>
<dbReference type="PANTHER" id="PTHR31373">
    <property type="entry name" value="OS06G0652100 PROTEIN"/>
    <property type="match status" value="1"/>
</dbReference>
<evidence type="ECO:0000259" key="1">
    <source>
        <dbReference type="Pfam" id="PF11443"/>
    </source>
</evidence>
<comment type="caution">
    <text evidence="2">The sequence shown here is derived from an EMBL/GenBank/DDBJ whole genome shotgun (WGS) entry which is preliminary data.</text>
</comment>
<evidence type="ECO:0000313" key="2">
    <source>
        <dbReference type="EMBL" id="GER28857.1"/>
    </source>
</evidence>
<name>A0A5A7P881_STRAF</name>
<proteinExistence type="predicted"/>
<dbReference type="Pfam" id="PF11443">
    <property type="entry name" value="DUF2828"/>
    <property type="match status" value="1"/>
</dbReference>
<dbReference type="EMBL" id="BKCP01003335">
    <property type="protein sequence ID" value="GER28857.1"/>
    <property type="molecule type" value="Genomic_DNA"/>
</dbReference>
<dbReference type="PANTHER" id="PTHR31373:SF17">
    <property type="entry name" value="OS06G0652100 PROTEIN"/>
    <property type="match status" value="1"/>
</dbReference>
<organism evidence="2 3">
    <name type="scientific">Striga asiatica</name>
    <name type="common">Asiatic witchweed</name>
    <name type="synonym">Buchnera asiatica</name>
    <dbReference type="NCBI Taxonomy" id="4170"/>
    <lineage>
        <taxon>Eukaryota</taxon>
        <taxon>Viridiplantae</taxon>
        <taxon>Streptophyta</taxon>
        <taxon>Embryophyta</taxon>
        <taxon>Tracheophyta</taxon>
        <taxon>Spermatophyta</taxon>
        <taxon>Magnoliopsida</taxon>
        <taxon>eudicotyledons</taxon>
        <taxon>Gunneridae</taxon>
        <taxon>Pentapetalae</taxon>
        <taxon>asterids</taxon>
        <taxon>lamiids</taxon>
        <taxon>Lamiales</taxon>
        <taxon>Orobanchaceae</taxon>
        <taxon>Buchnereae</taxon>
        <taxon>Striga</taxon>
    </lineage>
</organism>
<feature type="domain" description="DUF2828" evidence="1">
    <location>
        <begin position="29"/>
        <end position="74"/>
    </location>
</feature>
<gene>
    <name evidence="2" type="ORF">STAS_04684</name>
</gene>
<evidence type="ECO:0000313" key="3">
    <source>
        <dbReference type="Proteomes" id="UP000325081"/>
    </source>
</evidence>
<reference evidence="3" key="1">
    <citation type="journal article" date="2019" name="Curr. Biol.">
        <title>Genome Sequence of Striga asiatica Provides Insight into the Evolution of Plant Parasitism.</title>
        <authorList>
            <person name="Yoshida S."/>
            <person name="Kim S."/>
            <person name="Wafula E.K."/>
            <person name="Tanskanen J."/>
            <person name="Kim Y.M."/>
            <person name="Honaas L."/>
            <person name="Yang Z."/>
            <person name="Spallek T."/>
            <person name="Conn C.E."/>
            <person name="Ichihashi Y."/>
            <person name="Cheong K."/>
            <person name="Cui S."/>
            <person name="Der J.P."/>
            <person name="Gundlach H."/>
            <person name="Jiao Y."/>
            <person name="Hori C."/>
            <person name="Ishida J.K."/>
            <person name="Kasahara H."/>
            <person name="Kiba T."/>
            <person name="Kim M.S."/>
            <person name="Koo N."/>
            <person name="Laohavisit A."/>
            <person name="Lee Y.H."/>
            <person name="Lumba S."/>
            <person name="McCourt P."/>
            <person name="Mortimer J.C."/>
            <person name="Mutuku J.M."/>
            <person name="Nomura T."/>
            <person name="Sasaki-Sekimoto Y."/>
            <person name="Seto Y."/>
            <person name="Wang Y."/>
            <person name="Wakatake T."/>
            <person name="Sakakibara H."/>
            <person name="Demura T."/>
            <person name="Yamaguchi S."/>
            <person name="Yoneyama K."/>
            <person name="Manabe R.I."/>
            <person name="Nelson D.C."/>
            <person name="Schulman A.H."/>
            <person name="Timko M.P."/>
            <person name="dePamphilis C.W."/>
            <person name="Choi D."/>
            <person name="Shirasu K."/>
        </authorList>
    </citation>
    <scope>NUCLEOTIDE SEQUENCE [LARGE SCALE GENOMIC DNA]</scope>
    <source>
        <strain evidence="3">cv. UVA1</strain>
    </source>
</reference>
<accession>A0A5A7P881</accession>
<dbReference type="Proteomes" id="UP000325081">
    <property type="component" value="Unassembled WGS sequence"/>
</dbReference>
<dbReference type="InterPro" id="IPR011205">
    <property type="entry name" value="UCP015417_vWA"/>
</dbReference>
<keyword evidence="3" id="KW-1185">Reference proteome</keyword>
<dbReference type="AlphaFoldDB" id="A0A5A7P881"/>
<dbReference type="InterPro" id="IPR058580">
    <property type="entry name" value="DUF2828"/>
</dbReference>
<protein>
    <recommendedName>
        <fullName evidence="1">DUF2828 domain-containing protein</fullName>
    </recommendedName>
</protein>
<dbReference type="OrthoDB" id="1934832at2759"/>